<keyword evidence="6 7" id="KW-0482">Metalloprotease</keyword>
<dbReference type="InterPro" id="IPR045090">
    <property type="entry name" value="Pept_M3A_M3B"/>
</dbReference>
<feature type="domain" description="Peptidase M3A/M3B catalytic" evidence="8">
    <location>
        <begin position="254"/>
        <end position="707"/>
    </location>
</feature>
<dbReference type="InterPro" id="IPR001567">
    <property type="entry name" value="Pept_M3A_M3B_dom"/>
</dbReference>
<evidence type="ECO:0000256" key="5">
    <source>
        <dbReference type="ARBA" id="ARBA00022833"/>
    </source>
</evidence>
<accession>A0ABS1DXP0</accession>
<comment type="similarity">
    <text evidence="1 7">Belongs to the peptidase M3 family.</text>
</comment>
<evidence type="ECO:0000256" key="7">
    <source>
        <dbReference type="RuleBase" id="RU003435"/>
    </source>
</evidence>
<dbReference type="CDD" id="cd06456">
    <property type="entry name" value="M3A_DCP"/>
    <property type="match status" value="1"/>
</dbReference>
<keyword evidence="5 7" id="KW-0862">Zinc</keyword>
<keyword evidence="4 7" id="KW-0378">Hydrolase</keyword>
<evidence type="ECO:0000256" key="3">
    <source>
        <dbReference type="ARBA" id="ARBA00022723"/>
    </source>
</evidence>
<keyword evidence="10" id="KW-1185">Reference proteome</keyword>
<dbReference type="InterPro" id="IPR024079">
    <property type="entry name" value="MetalloPept_cat_dom_sf"/>
</dbReference>
<organism evidence="9 10">
    <name type="scientific">Rubrivivax gelatinosus</name>
    <name type="common">Rhodocyclus gelatinosus</name>
    <name type="synonym">Rhodopseudomonas gelatinosa</name>
    <dbReference type="NCBI Taxonomy" id="28068"/>
    <lineage>
        <taxon>Bacteria</taxon>
        <taxon>Pseudomonadati</taxon>
        <taxon>Pseudomonadota</taxon>
        <taxon>Betaproteobacteria</taxon>
        <taxon>Burkholderiales</taxon>
        <taxon>Sphaerotilaceae</taxon>
        <taxon>Rubrivivax</taxon>
    </lineage>
</organism>
<dbReference type="Gene3D" id="3.40.390.10">
    <property type="entry name" value="Collagenase (Catalytic Domain)"/>
    <property type="match status" value="1"/>
</dbReference>
<dbReference type="Gene3D" id="1.10.1370.10">
    <property type="entry name" value="Neurolysin, domain 3"/>
    <property type="match status" value="1"/>
</dbReference>
<evidence type="ECO:0000313" key="9">
    <source>
        <dbReference type="EMBL" id="MBK1713896.1"/>
    </source>
</evidence>
<reference evidence="9" key="2">
    <citation type="journal article" date="2020" name="Microorganisms">
        <title>Osmotic Adaptation and Compatible Solute Biosynthesis of Phototrophic Bacteria as Revealed from Genome Analyses.</title>
        <authorList>
            <person name="Imhoff J.F."/>
            <person name="Rahn T."/>
            <person name="Kunzel S."/>
            <person name="Keller A."/>
            <person name="Neulinger S.C."/>
        </authorList>
    </citation>
    <scope>NUCLEOTIDE SEQUENCE</scope>
    <source>
        <strain evidence="9">IM 151</strain>
    </source>
</reference>
<proteinExistence type="inferred from homology"/>
<dbReference type="Pfam" id="PF01432">
    <property type="entry name" value="Peptidase_M3"/>
    <property type="match status" value="1"/>
</dbReference>
<gene>
    <name evidence="9" type="ORF">CKO43_14035</name>
</gene>
<evidence type="ECO:0000256" key="2">
    <source>
        <dbReference type="ARBA" id="ARBA00022670"/>
    </source>
</evidence>
<keyword evidence="3 7" id="KW-0479">Metal-binding</keyword>
<evidence type="ECO:0000259" key="8">
    <source>
        <dbReference type="Pfam" id="PF01432"/>
    </source>
</evidence>
<dbReference type="InterPro" id="IPR034005">
    <property type="entry name" value="M3A_DCP"/>
</dbReference>
<dbReference type="Proteomes" id="UP001041814">
    <property type="component" value="Unassembled WGS sequence"/>
</dbReference>
<comment type="caution">
    <text evidence="9">The sequence shown here is derived from an EMBL/GenBank/DDBJ whole genome shotgun (WGS) entry which is preliminary data.</text>
</comment>
<sequence length="713" mass="78315">MCQPPLPRGRRDPAEEGCQVSAAPLTTAAGNPLLQDWDAPFGLPPFDALRAEHFRPAFEAAMAVHRGELAAIGAQAEPASFDNTVAAFDRSGRLLARIGSVFYNLTASNTTPELQAVQREMAAPLAAHDNAVYMDMALFARLDALYEGRAALGLAPEQLRLLERLHLDFVRAGAKLEPAAQQRYAEVMEQLAALTTQFAQNVLHDEAAFRLELHGEADLAGLPDFVRAAARQAAADRGIDGHVVTLSRSLVVPFLTYSQRRDLREAAWRAWTSRGEHAGEHDNRDIARAILRLRREQAALHGKGSYADYALADTMAGNQAAVRGLLDEVWPRALDAVARERQALEEVKAAAGVPGSIEAWDWRFWAEKVRQQRYAVDDAEVKPYFALDNVVAAAFDCANRLFGISFTPRAELPVYHPDVRAYEVRDAAGQAIGVFLQDNFARPSKRSGAWMSPLRWQSRNAPGGGVELPVILNNNNFAKGEPGRPTLLAMDDVRTLFHEFGHGLHGLLSSVDYERLSGTQVLRDFVELPSQLFEHWALEPEVLARHARHVDTGAPIPDDLVQRMKAARRFNQGYETVRYCASAIVDMAVHALPDAEPPADLCAFEAELMAAQGLPAAVGMNHRLVHFQHLFSSSSYAAGYYVYLWAEVLDADGYDAFVEAGSPFDRKTAEALRRHIYGAGNSVEPGAAYAAFRGRAPTVRPLLEKRGLIAEPA</sequence>
<dbReference type="PANTHER" id="PTHR43660">
    <property type="entry name" value="DIPEPTIDYL CARBOXYPEPTIDASE"/>
    <property type="match status" value="1"/>
</dbReference>
<reference evidence="9" key="1">
    <citation type="submission" date="2017-08" db="EMBL/GenBank/DDBJ databases">
        <authorList>
            <person name="Imhoff J.F."/>
            <person name="Rahn T."/>
            <person name="Kuenzel S."/>
            <person name="Neulinger S.C."/>
        </authorList>
    </citation>
    <scope>NUCLEOTIDE SEQUENCE</scope>
    <source>
        <strain evidence="9">IM 151</strain>
    </source>
</reference>
<dbReference type="EMBL" id="NRRU01000050">
    <property type="protein sequence ID" value="MBK1713896.1"/>
    <property type="molecule type" value="Genomic_DNA"/>
</dbReference>
<evidence type="ECO:0000256" key="6">
    <source>
        <dbReference type="ARBA" id="ARBA00023049"/>
    </source>
</evidence>
<evidence type="ECO:0000313" key="10">
    <source>
        <dbReference type="Proteomes" id="UP001041814"/>
    </source>
</evidence>
<comment type="cofactor">
    <cofactor evidence="7">
        <name>Zn(2+)</name>
        <dbReference type="ChEBI" id="CHEBI:29105"/>
    </cofactor>
    <text evidence="7">Binds 1 zinc ion.</text>
</comment>
<protein>
    <submittedName>
        <fullName evidence="9">Peptidase M3</fullName>
    </submittedName>
</protein>
<dbReference type="InterPro" id="IPR024077">
    <property type="entry name" value="Neurolysin/TOP_dom2"/>
</dbReference>
<dbReference type="SUPFAM" id="SSF55486">
    <property type="entry name" value="Metalloproteases ('zincins'), catalytic domain"/>
    <property type="match status" value="1"/>
</dbReference>
<evidence type="ECO:0000256" key="4">
    <source>
        <dbReference type="ARBA" id="ARBA00022801"/>
    </source>
</evidence>
<name>A0ABS1DXP0_RUBGE</name>
<dbReference type="PANTHER" id="PTHR43660:SF1">
    <property type="entry name" value="DIPEPTIDYL CARBOXYPEPTIDASE"/>
    <property type="match status" value="1"/>
</dbReference>
<evidence type="ECO:0000256" key="1">
    <source>
        <dbReference type="ARBA" id="ARBA00006040"/>
    </source>
</evidence>
<keyword evidence="2 7" id="KW-0645">Protease</keyword>